<gene>
    <name evidence="2" type="ORF">AZF04_04120</name>
</gene>
<sequence length="251" mass="28695">MLPIGLQLYTIREETAKDFIGALKKVKEIGYQGVEFAGFGNHSAAEIKEAIDDIGLKAVSSHVPLERLENELEQVIEEQVTIGSKSVVCPFIPESYWKSKEAYEKLAEFLNTVGQRCREHGLQFGYHHHSFEFEKFGDEYALDLLLRLTDPDLVHLQCDAYWVEYAGLSAVDYIKRYEGRCKIIHMKDMQLEPEKTDIELGKGVLDVSKLVQVANDIDAEWLLVEMDHCKLPPFESIKVSFDNLEKIVKDI</sequence>
<feature type="domain" description="Xylose isomerase-like TIM barrel" evidence="1">
    <location>
        <begin position="23"/>
        <end position="242"/>
    </location>
</feature>
<dbReference type="Pfam" id="PF01261">
    <property type="entry name" value="AP_endonuc_2"/>
    <property type="match status" value="1"/>
</dbReference>
<dbReference type="STRING" id="519424.AZF04_04120"/>
<keyword evidence="3" id="KW-1185">Reference proteome</keyword>
<keyword evidence="2" id="KW-0413">Isomerase</keyword>
<dbReference type="PANTHER" id="PTHR12110">
    <property type="entry name" value="HYDROXYPYRUVATE ISOMERASE"/>
    <property type="match status" value="1"/>
</dbReference>
<dbReference type="PANTHER" id="PTHR12110:SF41">
    <property type="entry name" value="INOSOSE DEHYDRATASE"/>
    <property type="match status" value="1"/>
</dbReference>
<dbReference type="OrthoDB" id="9798407at2"/>
<protein>
    <submittedName>
        <fullName evidence="2">Sugar phosphate isomerase</fullName>
    </submittedName>
</protein>
<reference evidence="2" key="1">
    <citation type="submission" date="2016-02" db="EMBL/GenBank/DDBJ databases">
        <title>Genome sequence of Bacillus trypoxylicola KCTC 13244(T).</title>
        <authorList>
            <person name="Jeong H."/>
            <person name="Park S.-H."/>
            <person name="Choi S.-K."/>
        </authorList>
    </citation>
    <scope>NUCLEOTIDE SEQUENCE [LARGE SCALE GENOMIC DNA]</scope>
    <source>
        <strain evidence="2">KCTC 13244</strain>
    </source>
</reference>
<evidence type="ECO:0000259" key="1">
    <source>
        <dbReference type="Pfam" id="PF01261"/>
    </source>
</evidence>
<proteinExistence type="predicted"/>
<dbReference type="InterPro" id="IPR036237">
    <property type="entry name" value="Xyl_isomerase-like_sf"/>
</dbReference>
<dbReference type="SUPFAM" id="SSF51658">
    <property type="entry name" value="Xylose isomerase-like"/>
    <property type="match status" value="1"/>
</dbReference>
<dbReference type="InterPro" id="IPR013022">
    <property type="entry name" value="Xyl_isomerase-like_TIM-brl"/>
</dbReference>
<dbReference type="AlphaFoldDB" id="A0A162E7J6"/>
<name>A0A162E7J6_9BACI</name>
<dbReference type="Proteomes" id="UP000075806">
    <property type="component" value="Unassembled WGS sequence"/>
</dbReference>
<accession>A0A162E7J6</accession>
<evidence type="ECO:0000313" key="2">
    <source>
        <dbReference type="EMBL" id="KYG31969.1"/>
    </source>
</evidence>
<organism evidence="2 3">
    <name type="scientific">Alkalihalobacillus trypoxylicola</name>
    <dbReference type="NCBI Taxonomy" id="519424"/>
    <lineage>
        <taxon>Bacteria</taxon>
        <taxon>Bacillati</taxon>
        <taxon>Bacillota</taxon>
        <taxon>Bacilli</taxon>
        <taxon>Bacillales</taxon>
        <taxon>Bacillaceae</taxon>
        <taxon>Alkalihalobacillus</taxon>
    </lineage>
</organism>
<comment type="caution">
    <text evidence="2">The sequence shown here is derived from an EMBL/GenBank/DDBJ whole genome shotgun (WGS) entry which is preliminary data.</text>
</comment>
<dbReference type="RefSeq" id="WP_061948322.1">
    <property type="nucleotide sequence ID" value="NZ_LTAO01000012.1"/>
</dbReference>
<dbReference type="GO" id="GO:0016853">
    <property type="term" value="F:isomerase activity"/>
    <property type="evidence" value="ECO:0007669"/>
    <property type="project" value="UniProtKB-KW"/>
</dbReference>
<dbReference type="InterPro" id="IPR050312">
    <property type="entry name" value="IolE/XylAMocC-like"/>
</dbReference>
<dbReference type="EMBL" id="LTAO01000012">
    <property type="protein sequence ID" value="KYG31969.1"/>
    <property type="molecule type" value="Genomic_DNA"/>
</dbReference>
<evidence type="ECO:0000313" key="3">
    <source>
        <dbReference type="Proteomes" id="UP000075806"/>
    </source>
</evidence>
<dbReference type="Gene3D" id="3.20.20.150">
    <property type="entry name" value="Divalent-metal-dependent TIM barrel enzymes"/>
    <property type="match status" value="1"/>
</dbReference>